<dbReference type="Gene3D" id="1.10.220.10">
    <property type="entry name" value="Annexin"/>
    <property type="match status" value="1"/>
</dbReference>
<dbReference type="GO" id="GO:0005544">
    <property type="term" value="F:calcium-dependent phospholipid binding"/>
    <property type="evidence" value="ECO:0007669"/>
    <property type="project" value="InterPro"/>
</dbReference>
<evidence type="ECO:0000313" key="5">
    <source>
        <dbReference type="Proteomes" id="UP000663891"/>
    </source>
</evidence>
<proteinExistence type="inferred from homology"/>
<dbReference type="GO" id="GO:0005509">
    <property type="term" value="F:calcium ion binding"/>
    <property type="evidence" value="ECO:0007669"/>
    <property type="project" value="InterPro"/>
</dbReference>
<evidence type="ECO:0000256" key="2">
    <source>
        <dbReference type="ARBA" id="ARBA00022737"/>
    </source>
</evidence>
<evidence type="ECO:0000313" key="4">
    <source>
        <dbReference type="EMBL" id="CAF1098717.1"/>
    </source>
</evidence>
<evidence type="ECO:0000256" key="3">
    <source>
        <dbReference type="ARBA" id="ARBA00023216"/>
    </source>
</evidence>
<dbReference type="OrthoDB" id="37886at2759"/>
<dbReference type="AlphaFoldDB" id="A0A814NXI9"/>
<reference evidence="4" key="1">
    <citation type="submission" date="2021-02" db="EMBL/GenBank/DDBJ databases">
        <authorList>
            <person name="Nowell W R."/>
        </authorList>
    </citation>
    <scope>NUCLEOTIDE SEQUENCE</scope>
</reference>
<keyword evidence="3" id="KW-0041">Annexin</keyword>
<name>A0A814NXI9_9BILA</name>
<sequence length="74" mass="8452">MIRNFKFYCEEIVGGGAGTRSIFLMTTEVSRNVDMIDVAQIKQRYQQMYNRSLAHDVAGDTSGDYERVLLSILK</sequence>
<comment type="similarity">
    <text evidence="1">Belongs to the annexin family.</text>
</comment>
<evidence type="ECO:0000256" key="1">
    <source>
        <dbReference type="ARBA" id="ARBA00007831"/>
    </source>
</evidence>
<dbReference type="Proteomes" id="UP000663891">
    <property type="component" value="Unassembled WGS sequence"/>
</dbReference>
<evidence type="ECO:0008006" key="6">
    <source>
        <dbReference type="Google" id="ProtNLM"/>
    </source>
</evidence>
<comment type="caution">
    <text evidence="4">The sequence shown here is derived from an EMBL/GenBank/DDBJ whole genome shotgun (WGS) entry which is preliminary data.</text>
</comment>
<dbReference type="SUPFAM" id="SSF47874">
    <property type="entry name" value="Annexin"/>
    <property type="match status" value="1"/>
</dbReference>
<keyword evidence="2" id="KW-0677">Repeat</keyword>
<dbReference type="InterPro" id="IPR018502">
    <property type="entry name" value="Annexin_repeat"/>
</dbReference>
<dbReference type="EMBL" id="CAJNON010000203">
    <property type="protein sequence ID" value="CAF1098717.1"/>
    <property type="molecule type" value="Genomic_DNA"/>
</dbReference>
<dbReference type="Pfam" id="PF00191">
    <property type="entry name" value="Annexin"/>
    <property type="match status" value="1"/>
</dbReference>
<dbReference type="SMART" id="SM00335">
    <property type="entry name" value="ANX"/>
    <property type="match status" value="1"/>
</dbReference>
<accession>A0A814NXI9</accession>
<dbReference type="InterPro" id="IPR037104">
    <property type="entry name" value="Annexin_sf"/>
</dbReference>
<organism evidence="4 5">
    <name type="scientific">Adineta steineri</name>
    <dbReference type="NCBI Taxonomy" id="433720"/>
    <lineage>
        <taxon>Eukaryota</taxon>
        <taxon>Metazoa</taxon>
        <taxon>Spiralia</taxon>
        <taxon>Gnathifera</taxon>
        <taxon>Rotifera</taxon>
        <taxon>Eurotatoria</taxon>
        <taxon>Bdelloidea</taxon>
        <taxon>Adinetida</taxon>
        <taxon>Adinetidae</taxon>
        <taxon>Adineta</taxon>
    </lineage>
</organism>
<protein>
    <recommendedName>
        <fullName evidence="6">Annexin</fullName>
    </recommendedName>
</protein>
<gene>
    <name evidence="4" type="ORF">VCS650_LOCUS19978</name>
</gene>
<dbReference type="PROSITE" id="PS51897">
    <property type="entry name" value="ANNEXIN_2"/>
    <property type="match status" value="1"/>
</dbReference>